<evidence type="ECO:0000313" key="1">
    <source>
        <dbReference type="EMBL" id="NAW34994.1"/>
    </source>
</evidence>
<sequence>MNHLDYQEILEAHNTAFCSARALAEIAEQEELRQQACGLPHLAEIARREKLKKERREAALDTRIPHAP</sequence>
<dbReference type="AlphaFoldDB" id="A0A7X4W646"/>
<comment type="caution">
    <text evidence="1">The sequence shown here is derived from an EMBL/GenBank/DDBJ whole genome shotgun (WGS) entry which is preliminary data.</text>
</comment>
<dbReference type="Proteomes" id="UP000487929">
    <property type="component" value="Unassembled WGS sequence"/>
</dbReference>
<proteinExistence type="predicted"/>
<keyword evidence="2" id="KW-1185">Reference proteome</keyword>
<reference evidence="1 2" key="1">
    <citation type="submission" date="2019-12" db="EMBL/GenBank/DDBJ databases">
        <title>Draft genome sequencing of Halomonas alimentaria DSM 15356.</title>
        <authorList>
            <person name="Pandiyan K."/>
            <person name="Kushwaha P."/>
            <person name="Gowdham M."/>
            <person name="Chakdar H."/>
            <person name="Singh A."/>
            <person name="Kumar M."/>
            <person name="Saxena A.K."/>
        </authorList>
    </citation>
    <scope>NUCLEOTIDE SEQUENCE [LARGE SCALE GENOMIC DNA]</scope>
    <source>
        <strain evidence="1 2">DSM 15356</strain>
    </source>
</reference>
<evidence type="ECO:0000313" key="2">
    <source>
        <dbReference type="Proteomes" id="UP000487929"/>
    </source>
</evidence>
<protein>
    <submittedName>
        <fullName evidence="1">Uncharacterized protein</fullName>
    </submittedName>
</protein>
<organism evidence="1 2">
    <name type="scientific">Halomonas alimentaria</name>
    <dbReference type="NCBI Taxonomy" id="147248"/>
    <lineage>
        <taxon>Bacteria</taxon>
        <taxon>Pseudomonadati</taxon>
        <taxon>Pseudomonadota</taxon>
        <taxon>Gammaproteobacteria</taxon>
        <taxon>Oceanospirillales</taxon>
        <taxon>Halomonadaceae</taxon>
        <taxon>Halomonas</taxon>
    </lineage>
</organism>
<accession>A0A7X4W646</accession>
<name>A0A7X4W646_9GAMM</name>
<gene>
    <name evidence="1" type="ORF">GRB96_11270</name>
</gene>
<dbReference type="EMBL" id="WUTT01000001">
    <property type="protein sequence ID" value="NAW34994.1"/>
    <property type="molecule type" value="Genomic_DNA"/>
</dbReference>
<dbReference type="RefSeq" id="WP_161432229.1">
    <property type="nucleotide sequence ID" value="NZ_WUTT01000001.1"/>
</dbReference>